<dbReference type="EMBL" id="BMVG01000017">
    <property type="protein sequence ID" value="GHE08612.1"/>
    <property type="molecule type" value="Genomic_DNA"/>
</dbReference>
<comment type="caution">
    <text evidence="2">The sequence shown here is derived from an EMBL/GenBank/DDBJ whole genome shotgun (WGS) entry which is preliminary data.</text>
</comment>
<evidence type="ECO:0000313" key="2">
    <source>
        <dbReference type="EMBL" id="GHE08612.1"/>
    </source>
</evidence>
<feature type="compositionally biased region" description="Basic and acidic residues" evidence="1">
    <location>
        <begin position="44"/>
        <end position="57"/>
    </location>
</feature>
<name>A0A919D5D0_9ACTN</name>
<protein>
    <submittedName>
        <fullName evidence="2">Uncharacterized protein</fullName>
    </submittedName>
</protein>
<organism evidence="2 3">
    <name type="scientific">Streptomyces alanosinicus</name>
    <dbReference type="NCBI Taxonomy" id="68171"/>
    <lineage>
        <taxon>Bacteria</taxon>
        <taxon>Bacillati</taxon>
        <taxon>Actinomycetota</taxon>
        <taxon>Actinomycetes</taxon>
        <taxon>Kitasatosporales</taxon>
        <taxon>Streptomycetaceae</taxon>
        <taxon>Streptomyces</taxon>
    </lineage>
</organism>
<evidence type="ECO:0000313" key="3">
    <source>
        <dbReference type="Proteomes" id="UP000655443"/>
    </source>
</evidence>
<keyword evidence="3" id="KW-1185">Reference proteome</keyword>
<gene>
    <name evidence="2" type="ORF">GCM10010339_58050</name>
</gene>
<dbReference type="Proteomes" id="UP000655443">
    <property type="component" value="Unassembled WGS sequence"/>
</dbReference>
<sequence length="77" mass="8369">MSRGARNGVRLPRPTTVSRRVIIPYLFTRIPSLECRSGSGPRQEGVHSEDSGVRPPEDSGGAPRPKGARGLLRICDM</sequence>
<evidence type="ECO:0000256" key="1">
    <source>
        <dbReference type="SAM" id="MobiDB-lite"/>
    </source>
</evidence>
<accession>A0A919D5D0</accession>
<proteinExistence type="predicted"/>
<reference evidence="2" key="2">
    <citation type="submission" date="2020-09" db="EMBL/GenBank/DDBJ databases">
        <authorList>
            <person name="Sun Q."/>
            <person name="Ohkuma M."/>
        </authorList>
    </citation>
    <scope>NUCLEOTIDE SEQUENCE</scope>
    <source>
        <strain evidence="2">JCM 4714</strain>
    </source>
</reference>
<dbReference type="AlphaFoldDB" id="A0A919D5D0"/>
<feature type="region of interest" description="Disordered" evidence="1">
    <location>
        <begin position="33"/>
        <end position="77"/>
    </location>
</feature>
<reference evidence="2" key="1">
    <citation type="journal article" date="2014" name="Int. J. Syst. Evol. Microbiol.">
        <title>Complete genome sequence of Corynebacterium casei LMG S-19264T (=DSM 44701T), isolated from a smear-ripened cheese.</title>
        <authorList>
            <consortium name="US DOE Joint Genome Institute (JGI-PGF)"/>
            <person name="Walter F."/>
            <person name="Albersmeier A."/>
            <person name="Kalinowski J."/>
            <person name="Ruckert C."/>
        </authorList>
    </citation>
    <scope>NUCLEOTIDE SEQUENCE</scope>
    <source>
        <strain evidence="2">JCM 4714</strain>
    </source>
</reference>